<dbReference type="EMBL" id="RFLX01000005">
    <property type="protein sequence ID" value="RMI25341.1"/>
    <property type="molecule type" value="Genomic_DNA"/>
</dbReference>
<dbReference type="InterPro" id="IPR006311">
    <property type="entry name" value="TAT_signal"/>
</dbReference>
<dbReference type="RefSeq" id="WP_120640673.1">
    <property type="nucleotide sequence ID" value="NZ_RAQU01000237.1"/>
</dbReference>
<comment type="caution">
    <text evidence="7">The sequence shown here is derived from an EMBL/GenBank/DDBJ whole genome shotgun (WGS) entry which is preliminary data.</text>
</comment>
<dbReference type="Proteomes" id="UP000274097">
    <property type="component" value="Unassembled WGS sequence"/>
</dbReference>
<name>A0A3A9JAQ4_9PROT</name>
<accession>A0A3A9JAQ4</accession>
<evidence type="ECO:0000256" key="3">
    <source>
        <dbReference type="ARBA" id="ARBA00022448"/>
    </source>
</evidence>
<dbReference type="Gene3D" id="3.40.190.10">
    <property type="entry name" value="Periplasmic binding protein-like II"/>
    <property type="match status" value="1"/>
</dbReference>
<organism evidence="7 10">
    <name type="scientific">Teichococcus wenyumeiae</name>
    <dbReference type="NCBI Taxonomy" id="2478470"/>
    <lineage>
        <taxon>Bacteria</taxon>
        <taxon>Pseudomonadati</taxon>
        <taxon>Pseudomonadota</taxon>
        <taxon>Alphaproteobacteria</taxon>
        <taxon>Acetobacterales</taxon>
        <taxon>Roseomonadaceae</taxon>
        <taxon>Roseomonas</taxon>
    </lineage>
</organism>
<dbReference type="InParanoid" id="A0A3A9JAQ4"/>
<dbReference type="PANTHER" id="PTHR30290">
    <property type="entry name" value="PERIPLASMIC BINDING COMPONENT OF ABC TRANSPORTER"/>
    <property type="match status" value="1"/>
</dbReference>
<dbReference type="Gene3D" id="3.90.76.10">
    <property type="entry name" value="Dipeptide-binding Protein, Domain 1"/>
    <property type="match status" value="1"/>
</dbReference>
<feature type="signal peptide" evidence="5">
    <location>
        <begin position="1"/>
        <end position="24"/>
    </location>
</feature>
<evidence type="ECO:0000256" key="2">
    <source>
        <dbReference type="ARBA" id="ARBA00005695"/>
    </source>
</evidence>
<dbReference type="Pfam" id="PF00496">
    <property type="entry name" value="SBP_bac_5"/>
    <property type="match status" value="1"/>
</dbReference>
<proteinExistence type="inferred from homology"/>
<dbReference type="PIRSF" id="PIRSF002741">
    <property type="entry name" value="MppA"/>
    <property type="match status" value="1"/>
</dbReference>
<dbReference type="Proteomes" id="UP000278036">
    <property type="component" value="Unassembled WGS sequence"/>
</dbReference>
<evidence type="ECO:0000256" key="4">
    <source>
        <dbReference type="ARBA" id="ARBA00022729"/>
    </source>
</evidence>
<dbReference type="InterPro" id="IPR039424">
    <property type="entry name" value="SBP_5"/>
</dbReference>
<evidence type="ECO:0000313" key="8">
    <source>
        <dbReference type="EMBL" id="RMI25341.1"/>
    </source>
</evidence>
<keyword evidence="4 5" id="KW-0732">Signal</keyword>
<dbReference type="GO" id="GO:0030288">
    <property type="term" value="C:outer membrane-bounded periplasmic space"/>
    <property type="evidence" value="ECO:0007669"/>
    <property type="project" value="UniProtKB-ARBA"/>
</dbReference>
<dbReference type="PROSITE" id="PS51318">
    <property type="entry name" value="TAT"/>
    <property type="match status" value="1"/>
</dbReference>
<feature type="chain" id="PRO_5017301798" evidence="5">
    <location>
        <begin position="25"/>
        <end position="537"/>
    </location>
</feature>
<comment type="subcellular location">
    <subcellularLocation>
        <location evidence="1">Periplasm</location>
    </subcellularLocation>
</comment>
<dbReference type="OrthoDB" id="9773508at2"/>
<evidence type="ECO:0000256" key="1">
    <source>
        <dbReference type="ARBA" id="ARBA00004418"/>
    </source>
</evidence>
<dbReference type="AlphaFoldDB" id="A0A3A9JAQ4"/>
<evidence type="ECO:0000259" key="6">
    <source>
        <dbReference type="Pfam" id="PF00496"/>
    </source>
</evidence>
<sequence>MPGFRPTRRWLTRATLGAAAGAFQAPGWLGAALAQGAGKPGGTLRIGMAAPNTTLDPHFQSNAPNNAVASHIFDALITNDARSLSRPGLARAWKVLDDTHWEFQLREARFSDGTDFTAEDVIASLQRANDIPSSASFRTYTRSIKAMTAPAPHRLLIETQGPDPLLLNSLGRLRIISADHKDAPTTEFNNGNAAIGTGPLVLQEYEPGSFLRLTRNDGWWGGRLPWNEVVLRLITDDGARLAALLSGELDIVEAVPSQGAERVKGSPGFHLIRGISSRFVYFAMDQRRDVSPFITDHAGQPLEKNPLKDRRVRQALSMAISREALVERVMAGDAVAAAQFLPKGSAGTSDRLEAVPHDPDAARALLAEAGYPDGFRLTIHGPNDRYVNDARIVQAVAQMFTRIGIATQAEVLPWSVYSRRNSGAEFSLSLAAWGVNTGETSNPLKALVATYDKKAGMGASNSGRYSNSELDRLVQQALRTMEDGARNALLAQACEIVFTDHALLPLHHEVSVWAARKGVTCETRADQYTLATGISRA</sequence>
<dbReference type="GO" id="GO:0043190">
    <property type="term" value="C:ATP-binding cassette (ABC) transporter complex"/>
    <property type="evidence" value="ECO:0007669"/>
    <property type="project" value="InterPro"/>
</dbReference>
<dbReference type="Gene3D" id="3.10.105.10">
    <property type="entry name" value="Dipeptide-binding Protein, Domain 3"/>
    <property type="match status" value="1"/>
</dbReference>
<feature type="domain" description="Solute-binding protein family 5" evidence="6">
    <location>
        <begin position="86"/>
        <end position="452"/>
    </location>
</feature>
<dbReference type="GO" id="GO:0015833">
    <property type="term" value="P:peptide transport"/>
    <property type="evidence" value="ECO:0007669"/>
    <property type="project" value="TreeGrafter"/>
</dbReference>
<dbReference type="PANTHER" id="PTHR30290:SF9">
    <property type="entry name" value="OLIGOPEPTIDE-BINDING PROTEIN APPA"/>
    <property type="match status" value="1"/>
</dbReference>
<evidence type="ECO:0000313" key="9">
    <source>
        <dbReference type="Proteomes" id="UP000274097"/>
    </source>
</evidence>
<keyword evidence="3" id="KW-0813">Transport</keyword>
<dbReference type="SUPFAM" id="SSF53850">
    <property type="entry name" value="Periplasmic binding protein-like II"/>
    <property type="match status" value="1"/>
</dbReference>
<protein>
    <submittedName>
        <fullName evidence="7">ABC transporter substrate-binding protein</fullName>
    </submittedName>
</protein>
<evidence type="ECO:0000313" key="10">
    <source>
        <dbReference type="Proteomes" id="UP000278036"/>
    </source>
</evidence>
<dbReference type="InterPro" id="IPR000914">
    <property type="entry name" value="SBP_5_dom"/>
</dbReference>
<gene>
    <name evidence="7" type="ORF">D6Z83_23870</name>
    <name evidence="8" type="ORF">EBE87_09350</name>
</gene>
<keyword evidence="9" id="KW-1185">Reference proteome</keyword>
<dbReference type="CDD" id="cd08498">
    <property type="entry name" value="PBP2_NikA_DppA_OppA_like_2"/>
    <property type="match status" value="1"/>
</dbReference>
<reference evidence="7 10" key="1">
    <citation type="submission" date="2018-09" db="EMBL/GenBank/DDBJ databases">
        <title>Roseomonas sp. nov., isolated from feces of Tibetan antelopes in the Qinghai-Tibet plateau, China.</title>
        <authorList>
            <person name="Tian Z."/>
        </authorList>
    </citation>
    <scope>NUCLEOTIDE SEQUENCE [LARGE SCALE GENOMIC DNA]</scope>
    <source>
        <strain evidence="8 9">Z23</strain>
        <strain evidence="7 10">Z24</strain>
    </source>
</reference>
<evidence type="ECO:0000313" key="7">
    <source>
        <dbReference type="EMBL" id="RKK01655.1"/>
    </source>
</evidence>
<evidence type="ECO:0000256" key="5">
    <source>
        <dbReference type="SAM" id="SignalP"/>
    </source>
</evidence>
<dbReference type="GO" id="GO:1904680">
    <property type="term" value="F:peptide transmembrane transporter activity"/>
    <property type="evidence" value="ECO:0007669"/>
    <property type="project" value="TreeGrafter"/>
</dbReference>
<dbReference type="FunCoup" id="A0A3A9JAQ4">
    <property type="interactions" value="321"/>
</dbReference>
<comment type="similarity">
    <text evidence="2">Belongs to the bacterial solute-binding protein 5 family.</text>
</comment>
<dbReference type="InterPro" id="IPR030678">
    <property type="entry name" value="Peptide/Ni-bd"/>
</dbReference>
<dbReference type="EMBL" id="RAQU01000237">
    <property type="protein sequence ID" value="RKK01655.1"/>
    <property type="molecule type" value="Genomic_DNA"/>
</dbReference>